<accession>A0AAD3NJT3</accession>
<feature type="region of interest" description="Disordered" evidence="1">
    <location>
        <begin position="447"/>
        <end position="518"/>
    </location>
</feature>
<dbReference type="GO" id="GO:0003341">
    <property type="term" value="P:cilium movement"/>
    <property type="evidence" value="ECO:0007669"/>
    <property type="project" value="TreeGrafter"/>
</dbReference>
<evidence type="ECO:0000313" key="2">
    <source>
        <dbReference type="EMBL" id="GLD72351.1"/>
    </source>
</evidence>
<dbReference type="PANTHER" id="PTHR23053">
    <property type="entry name" value="DLEC1 DELETED IN LUNG AND ESOPHAGEAL CANCER 1"/>
    <property type="match status" value="1"/>
</dbReference>
<feature type="non-terminal residue" evidence="2">
    <location>
        <position position="1"/>
    </location>
</feature>
<dbReference type="Proteomes" id="UP001279410">
    <property type="component" value="Unassembled WGS sequence"/>
</dbReference>
<feature type="compositionally biased region" description="Basic and acidic residues" evidence="1">
    <location>
        <begin position="162"/>
        <end position="182"/>
    </location>
</feature>
<organism evidence="2 3">
    <name type="scientific">Lates japonicus</name>
    <name type="common">Japanese lates</name>
    <dbReference type="NCBI Taxonomy" id="270547"/>
    <lineage>
        <taxon>Eukaryota</taxon>
        <taxon>Metazoa</taxon>
        <taxon>Chordata</taxon>
        <taxon>Craniata</taxon>
        <taxon>Vertebrata</taxon>
        <taxon>Euteleostomi</taxon>
        <taxon>Actinopterygii</taxon>
        <taxon>Neopterygii</taxon>
        <taxon>Teleostei</taxon>
        <taxon>Neoteleostei</taxon>
        <taxon>Acanthomorphata</taxon>
        <taxon>Carangaria</taxon>
        <taxon>Carangaria incertae sedis</taxon>
        <taxon>Centropomidae</taxon>
        <taxon>Lates</taxon>
    </lineage>
</organism>
<evidence type="ECO:0000256" key="1">
    <source>
        <dbReference type="SAM" id="MobiDB-lite"/>
    </source>
</evidence>
<feature type="compositionally biased region" description="Basic and acidic residues" evidence="1">
    <location>
        <begin position="490"/>
        <end position="501"/>
    </location>
</feature>
<feature type="region of interest" description="Disordered" evidence="1">
    <location>
        <begin position="1"/>
        <end position="41"/>
    </location>
</feature>
<feature type="region of interest" description="Disordered" evidence="1">
    <location>
        <begin position="110"/>
        <end position="129"/>
    </location>
</feature>
<dbReference type="Gene3D" id="2.60.40.10">
    <property type="entry name" value="Immunoglobulins"/>
    <property type="match status" value="6"/>
</dbReference>
<gene>
    <name evidence="2" type="ORF">AKAME5_002367600</name>
</gene>
<feature type="compositionally biased region" description="Basic and acidic residues" evidence="1">
    <location>
        <begin position="1"/>
        <end position="16"/>
    </location>
</feature>
<dbReference type="EMBL" id="BRZM01001001">
    <property type="protein sequence ID" value="GLD72351.1"/>
    <property type="molecule type" value="Genomic_DNA"/>
</dbReference>
<evidence type="ECO:0000313" key="3">
    <source>
        <dbReference type="Proteomes" id="UP001279410"/>
    </source>
</evidence>
<sequence length="1444" mass="161800">MSEGERDRIEMAVEERRRRRRRKGGKNKMKHSVAEKPQWVRAVPNQAFAADAGGGKQRHGEATFTANSGAAPAAACSLFRGSKKSSRRSKNSSAPALPRLGAACLPQHLNTNKIPHHHHNHHDDQAAAASSALHLNPPMPAQALQAGGKNSQKMELERIVKEQEEKRQQEEMKRVRDEELKKFKTKNGGKKDNKEVSKKKNLLEGKQSTDALNKQRISSGNNSKESLVDAREQHNLNEGHHNKEAVILQKQSEETIAVHAESPQPTDKLEREKSSVDELQSQFSAYEQSQMQVEHILQHWDRAKGLLLVPLPSEEPPTVSEDAQTDKQSPVGKRSKKANSKTISPMPSQMAALADPEKEGDKVSPQDIIPHIVLNVREKDYPSATELLKDSTLPPLDKVLDDLGLGPSGPPIPPPVTFSIVPFPKDREQPNSQLFCDCFTFLVPSGPDEQGEEKKDSEEDVQASVVKEEVVAPASKTRGKGSVKESAVAENKEKKGRESQKIKRRTSAKAKPKVLDQSRSPLRASTISDCTEQDQHQGNLELKPNGKVVLKIWFYSDSPGMFEQTFNFELLGTQRHYQLLCRGSSTYPSICKNYRTLFALSKKVPKMEEGLQKTYIVKAGYFEFGPLLCSKTRDRYKENKYPENTERLVIHNDSGLEAEVQFHFQYDTQATTYLLDPPAMTLKPDQKQELTVWAYPTKVGQMKDSVVCCIKDNPESVIINLSCWGVQPELELESKHLHFDRILPHRRDSRSVMLHNKTALPVSWRLQGVEELGDEFSVPQDQGIISPNSSFPLSLHFRARRPLHIKKILRLEVSDVEKILGIVHTENIQVTAEAYDIALDISPDGCLDFGTIRVFEETKLSLRMKNQGKYEIAYKFTLEQTDPTQANLDSIFTVSPQRGTLMPHEKPTTVQILCRPNTEVLIREQPVLLCQVIEPNIGNGGETIAILAIKVSVQSVFSRYKITPACDINFGPLVYGCKKSQSFMIENNGVFETCFSICRMIKDPVLLRRPGGPGKKIPRENHSQRPTGASSKVRTESFQRDSNSIQNCLTMGVFSVSPCTGSLQPGSQQVVTVDCAAEQLGSWNQGLLIDISYRDPSDQPEGIPYRLLAEVCKPALRNSRGSPMLQFRRVLVGRRHTLPLVLLNDGNVPAQVQIDMLDKHGVFTLKAAPGNTCSSIHSTQLKGTTDSEHQLVHRAILRLNVNEQVEFEVSFSSDKPLNVTAKMTLQVEDNQYSNTIIQLTGETYQEIVSLDNISKSLQEMDQEGDDRGNYESLNFGDCHVDCPYQESFTMTNHSSSQVVRFEWPPAGPHVFFSPQVGHLHASCSKEVTVTFSSNQPVTLNSQPMRCKVCQVEFQQPLEQVADWDDRQRTVQWLSASKQVSGTQPQQPVKNKVIKTDPEPCCSVIEGSQWELELRISAVCGYVKFSCNTSTIHFKDTMLYQTRLH</sequence>
<protein>
    <submittedName>
        <fullName evidence="2">Hydrocephalus-inducing protein homolog</fullName>
    </submittedName>
</protein>
<feature type="compositionally biased region" description="Basic residues" evidence="1">
    <location>
        <begin position="17"/>
        <end position="31"/>
    </location>
</feature>
<feature type="region of interest" description="Disordered" evidence="1">
    <location>
        <begin position="1009"/>
        <end position="1036"/>
    </location>
</feature>
<dbReference type="GO" id="GO:0005930">
    <property type="term" value="C:axoneme"/>
    <property type="evidence" value="ECO:0007669"/>
    <property type="project" value="TreeGrafter"/>
</dbReference>
<comment type="caution">
    <text evidence="2">The sequence shown here is derived from an EMBL/GenBank/DDBJ whole genome shotgun (WGS) entry which is preliminary data.</text>
</comment>
<dbReference type="PANTHER" id="PTHR23053:SF0">
    <property type="entry name" value="HYDROCEPHALUS-INDUCING PROTEIN HOMOLOG"/>
    <property type="match status" value="1"/>
</dbReference>
<reference evidence="2" key="1">
    <citation type="submission" date="2022-08" db="EMBL/GenBank/DDBJ databases">
        <title>Genome sequencing of akame (Lates japonicus).</title>
        <authorList>
            <person name="Hashiguchi Y."/>
            <person name="Takahashi H."/>
        </authorList>
    </citation>
    <scope>NUCLEOTIDE SEQUENCE</scope>
    <source>
        <strain evidence="2">Kochi</strain>
    </source>
</reference>
<feature type="compositionally biased region" description="Basic residues" evidence="1">
    <location>
        <begin position="502"/>
        <end position="512"/>
    </location>
</feature>
<dbReference type="InterPro" id="IPR033305">
    <property type="entry name" value="Hydin-like"/>
</dbReference>
<proteinExistence type="predicted"/>
<feature type="compositionally biased region" description="Polar residues" evidence="1">
    <location>
        <begin position="206"/>
        <end position="225"/>
    </location>
</feature>
<keyword evidence="3" id="KW-1185">Reference proteome</keyword>
<feature type="compositionally biased region" description="Basic and acidic residues" evidence="1">
    <location>
        <begin position="189"/>
        <end position="203"/>
    </location>
</feature>
<feature type="compositionally biased region" description="Low complexity" evidence="1">
    <location>
        <begin position="311"/>
        <end position="321"/>
    </location>
</feature>
<feature type="region of interest" description="Disordered" evidence="1">
    <location>
        <begin position="162"/>
        <end position="228"/>
    </location>
</feature>
<name>A0AAD3NJT3_LATJO</name>
<dbReference type="GO" id="GO:1904158">
    <property type="term" value="P:axonemal central apparatus assembly"/>
    <property type="evidence" value="ECO:0007669"/>
    <property type="project" value="TreeGrafter"/>
</dbReference>
<feature type="region of interest" description="Disordered" evidence="1">
    <location>
        <begin position="311"/>
        <end position="348"/>
    </location>
</feature>
<dbReference type="InterPro" id="IPR013783">
    <property type="entry name" value="Ig-like_fold"/>
</dbReference>